<dbReference type="InterPro" id="IPR032867">
    <property type="entry name" value="DYW_dom"/>
</dbReference>
<evidence type="ECO:0000259" key="1">
    <source>
        <dbReference type="Pfam" id="PF14432"/>
    </source>
</evidence>
<keyword evidence="3" id="KW-1185">Reference proteome</keyword>
<dbReference type="EMBL" id="JBBWWR010000019">
    <property type="protein sequence ID" value="KAK8941746.1"/>
    <property type="molecule type" value="Genomic_DNA"/>
</dbReference>
<dbReference type="Pfam" id="PF14432">
    <property type="entry name" value="DYW_deaminase"/>
    <property type="match status" value="1"/>
</dbReference>
<reference evidence="2 3" key="1">
    <citation type="journal article" date="2022" name="Nat. Plants">
        <title>Genomes of leafy and leafless Platanthera orchids illuminate the evolution of mycoheterotrophy.</title>
        <authorList>
            <person name="Li M.H."/>
            <person name="Liu K.W."/>
            <person name="Li Z."/>
            <person name="Lu H.C."/>
            <person name="Ye Q.L."/>
            <person name="Zhang D."/>
            <person name="Wang J.Y."/>
            <person name="Li Y.F."/>
            <person name="Zhong Z.M."/>
            <person name="Liu X."/>
            <person name="Yu X."/>
            <person name="Liu D.K."/>
            <person name="Tu X.D."/>
            <person name="Liu B."/>
            <person name="Hao Y."/>
            <person name="Liao X.Y."/>
            <person name="Jiang Y.T."/>
            <person name="Sun W.H."/>
            <person name="Chen J."/>
            <person name="Chen Y.Q."/>
            <person name="Ai Y."/>
            <person name="Zhai J.W."/>
            <person name="Wu S.S."/>
            <person name="Zhou Z."/>
            <person name="Hsiao Y.Y."/>
            <person name="Wu W.L."/>
            <person name="Chen Y.Y."/>
            <person name="Lin Y.F."/>
            <person name="Hsu J.L."/>
            <person name="Li C.Y."/>
            <person name="Wang Z.W."/>
            <person name="Zhao X."/>
            <person name="Zhong W.Y."/>
            <person name="Ma X.K."/>
            <person name="Ma L."/>
            <person name="Huang J."/>
            <person name="Chen G.Z."/>
            <person name="Huang M.Z."/>
            <person name="Huang L."/>
            <person name="Peng D.H."/>
            <person name="Luo Y.B."/>
            <person name="Zou S.Q."/>
            <person name="Chen S.P."/>
            <person name="Lan S."/>
            <person name="Tsai W.C."/>
            <person name="Van de Peer Y."/>
            <person name="Liu Z.J."/>
        </authorList>
    </citation>
    <scope>NUCLEOTIDE SEQUENCE [LARGE SCALE GENOMIC DNA]</scope>
    <source>
        <strain evidence="2">Lor288</strain>
    </source>
</reference>
<evidence type="ECO:0000313" key="2">
    <source>
        <dbReference type="EMBL" id="KAK8941746.1"/>
    </source>
</evidence>
<evidence type="ECO:0000313" key="3">
    <source>
        <dbReference type="Proteomes" id="UP001412067"/>
    </source>
</evidence>
<feature type="domain" description="DYW" evidence="1">
    <location>
        <begin position="84"/>
        <end position="174"/>
    </location>
</feature>
<dbReference type="Proteomes" id="UP001412067">
    <property type="component" value="Unassembled WGS sequence"/>
</dbReference>
<gene>
    <name evidence="2" type="primary">PCMP-H48</name>
    <name evidence="2" type="ORF">KSP40_PGU014375</name>
</gene>
<protein>
    <submittedName>
        <fullName evidence="2">Pentatricopeptide repeat-containing protein</fullName>
    </submittedName>
</protein>
<accession>A0ABR2LI17</accession>
<organism evidence="2 3">
    <name type="scientific">Platanthera guangdongensis</name>
    <dbReference type="NCBI Taxonomy" id="2320717"/>
    <lineage>
        <taxon>Eukaryota</taxon>
        <taxon>Viridiplantae</taxon>
        <taxon>Streptophyta</taxon>
        <taxon>Embryophyta</taxon>
        <taxon>Tracheophyta</taxon>
        <taxon>Spermatophyta</taxon>
        <taxon>Magnoliopsida</taxon>
        <taxon>Liliopsida</taxon>
        <taxon>Asparagales</taxon>
        <taxon>Orchidaceae</taxon>
        <taxon>Orchidoideae</taxon>
        <taxon>Orchideae</taxon>
        <taxon>Orchidinae</taxon>
        <taxon>Platanthera</taxon>
    </lineage>
</organism>
<comment type="caution">
    <text evidence="2">The sequence shown here is derived from an EMBL/GenBank/DDBJ whole genome shotgun (WGS) entry which is preliminary data.</text>
</comment>
<proteinExistence type="predicted"/>
<sequence length="174" mass="20127">MARRKLMRARHRCFQGLLSFLDTNSRRESSLVETEELCPRTLHESCFYRNHYQNVKPDKISLTRLIPHSTKFSQLSSIVQQEIGYVPNINFSLHDVEEESKEQSLYVHSEKLAIVFGILKLDPEIEILIQKNLRVCGNCQEATKFISKVSGRKITARDSHRFHHFTGGFCSCGD</sequence>
<name>A0ABR2LI17_9ASPA</name>